<name>A0A5J4QTA3_9ZZZZ</name>
<evidence type="ECO:0000313" key="1">
    <source>
        <dbReference type="EMBL" id="KAA6324605.1"/>
    </source>
</evidence>
<organism evidence="1">
    <name type="scientific">termite gut metagenome</name>
    <dbReference type="NCBI Taxonomy" id="433724"/>
    <lineage>
        <taxon>unclassified sequences</taxon>
        <taxon>metagenomes</taxon>
        <taxon>organismal metagenomes</taxon>
    </lineage>
</organism>
<dbReference type="EMBL" id="SNRY01002537">
    <property type="protein sequence ID" value="KAA6324605.1"/>
    <property type="molecule type" value="Genomic_DNA"/>
</dbReference>
<protein>
    <submittedName>
        <fullName evidence="1">Uncharacterized protein</fullName>
    </submittedName>
</protein>
<comment type="caution">
    <text evidence="1">The sequence shown here is derived from an EMBL/GenBank/DDBJ whole genome shotgun (WGS) entry which is preliminary data.</text>
</comment>
<gene>
    <name evidence="1" type="ORF">EZS27_026079</name>
</gene>
<reference evidence="1" key="1">
    <citation type="submission" date="2019-03" db="EMBL/GenBank/DDBJ databases">
        <title>Single cell metagenomics reveals metabolic interactions within the superorganism composed of flagellate Streblomastix strix and complex community of Bacteroidetes bacteria on its surface.</title>
        <authorList>
            <person name="Treitli S.C."/>
            <person name="Kolisko M."/>
            <person name="Husnik F."/>
            <person name="Keeling P."/>
            <person name="Hampl V."/>
        </authorList>
    </citation>
    <scope>NUCLEOTIDE SEQUENCE</scope>
    <source>
        <strain evidence="1">STM</strain>
    </source>
</reference>
<sequence>MIKERYIRVEPAMKKWLAQKFGISVRAVGDALNYKTQSGTAKAIRATALQKGGRVYVPEDFGKNFERAAQNHTNS</sequence>
<proteinExistence type="predicted"/>
<accession>A0A5J4QTA3</accession>
<dbReference type="AlphaFoldDB" id="A0A5J4QTA3"/>